<dbReference type="FunFam" id="1.10.287.950:FF:000001">
    <property type="entry name" value="Methyl-accepting chemotaxis sensory transducer"/>
    <property type="match status" value="1"/>
</dbReference>
<feature type="domain" description="HAMP" evidence="8">
    <location>
        <begin position="222"/>
        <end position="275"/>
    </location>
</feature>
<dbReference type="Gene3D" id="1.10.8.500">
    <property type="entry name" value="HAMP domain in histidine kinase"/>
    <property type="match status" value="1"/>
</dbReference>
<dbReference type="CDD" id="cd11386">
    <property type="entry name" value="MCP_signal"/>
    <property type="match status" value="1"/>
</dbReference>
<comment type="similarity">
    <text evidence="3">Belongs to the methyl-accepting chemotaxis (MCP) protein family.</text>
</comment>
<evidence type="ECO:0000313" key="9">
    <source>
        <dbReference type="EMBL" id="KQK28418.1"/>
    </source>
</evidence>
<dbReference type="GO" id="GO:0006935">
    <property type="term" value="P:chemotaxis"/>
    <property type="evidence" value="ECO:0007669"/>
    <property type="project" value="UniProtKB-KW"/>
</dbReference>
<keyword evidence="6" id="KW-0812">Transmembrane</keyword>
<evidence type="ECO:0000259" key="8">
    <source>
        <dbReference type="PROSITE" id="PS50885"/>
    </source>
</evidence>
<keyword evidence="6" id="KW-0472">Membrane</keyword>
<protein>
    <submittedName>
        <fullName evidence="10">Methyl-accepting chemotaxis sensory transducer with TarH sensor</fullName>
    </submittedName>
</protein>
<evidence type="ECO:0000256" key="3">
    <source>
        <dbReference type="ARBA" id="ARBA00029447"/>
    </source>
</evidence>
<evidence type="ECO:0000313" key="12">
    <source>
        <dbReference type="Proteomes" id="UP000190130"/>
    </source>
</evidence>
<evidence type="ECO:0000256" key="1">
    <source>
        <dbReference type="ARBA" id="ARBA00004370"/>
    </source>
</evidence>
<feature type="domain" description="Methyl-accepting transducer" evidence="7">
    <location>
        <begin position="367"/>
        <end position="596"/>
    </location>
</feature>
<feature type="coiled-coil region" evidence="5">
    <location>
        <begin position="294"/>
        <end position="321"/>
    </location>
</feature>
<dbReference type="CDD" id="cd06225">
    <property type="entry name" value="HAMP"/>
    <property type="match status" value="1"/>
</dbReference>
<dbReference type="InterPro" id="IPR004089">
    <property type="entry name" value="MCPsignal_dom"/>
</dbReference>
<feature type="domain" description="HAMP" evidence="8">
    <location>
        <begin position="310"/>
        <end position="362"/>
    </location>
</feature>
<dbReference type="RefSeq" id="WP_055730273.1">
    <property type="nucleotide sequence ID" value="NZ_FUYX01000004.1"/>
</dbReference>
<feature type="transmembrane region" description="Helical" evidence="6">
    <location>
        <begin position="199"/>
        <end position="220"/>
    </location>
</feature>
<dbReference type="SMART" id="SM00304">
    <property type="entry name" value="HAMP"/>
    <property type="match status" value="3"/>
</dbReference>
<comment type="subcellular location">
    <subcellularLocation>
        <location evidence="1">Membrane</location>
    </subcellularLocation>
</comment>
<accession>A0A0Q3SSK7</accession>
<keyword evidence="2" id="KW-0145">Chemotaxis</keyword>
<dbReference type="Proteomes" id="UP000051562">
    <property type="component" value="Unassembled WGS sequence"/>
</dbReference>
<dbReference type="GO" id="GO:0007165">
    <property type="term" value="P:signal transduction"/>
    <property type="evidence" value="ECO:0007669"/>
    <property type="project" value="UniProtKB-KW"/>
</dbReference>
<dbReference type="InterPro" id="IPR051310">
    <property type="entry name" value="MCP_chemotaxis"/>
</dbReference>
<sequence>MKLSLRLKELPFRLKDLRIRTKIAIPLIAMGLIGLGTAFYAGQEYARIQKTYSDLIDQRATAILDSAQSTLATSSILRDLYKAIAYPEFMKQNATSIEDVRKGYDRALQQLVNAKISFPEKHAEFDVLSRRIAELKPKIDDVTAQAARDEDLPALSVMSELDRAFGSIIADAVKLNDAIKGDTLTTAHALDAEAKQLDWLILILTVAGTLLGLAGAMLLARQSITRPLDLLKARMGDLAAGNYAVEIEGQARRDEIGAMARTVQVFRENGLAVQRLEAETAESREASETQRQIVEQERAARSREQDRLAAEQRQVMDALAEGLDRLSRGDLTCRIEAELAAEYEKLRDDFNLAVGHLAETIRTIQATSGDVGNAALEINTGADDLSKRTEEQASSLEETAATTEELAASVKASAQSSQQAVALAEEAMDVARKGGAIVHDAVDAMARIEAASRKISDITTVIDEIAFQTNLLALNAAVEAARAGDAGKGFAVVASEVRSLAQRSGEAAKDITALITESGTEVAQGVGLVRSAGAALERIVEASRKVSATVSEISAAATEQSHGIDEMSQAVAHMDEMTQQNAALAEQSAASATALANQIQRLNDLVASFRTRDDVAELRDLAASMVQADRDWSQRRQA</sequence>
<dbReference type="EMBL" id="LMAR01000073">
    <property type="protein sequence ID" value="KQK28418.1"/>
    <property type="molecule type" value="Genomic_DNA"/>
</dbReference>
<organism evidence="9 11">
    <name type="scientific">Bosea thiooxidans</name>
    <dbReference type="NCBI Taxonomy" id="53254"/>
    <lineage>
        <taxon>Bacteria</taxon>
        <taxon>Pseudomonadati</taxon>
        <taxon>Pseudomonadota</taxon>
        <taxon>Alphaproteobacteria</taxon>
        <taxon>Hyphomicrobiales</taxon>
        <taxon>Boseaceae</taxon>
        <taxon>Bosea</taxon>
    </lineage>
</organism>
<dbReference type="GO" id="GO:0016020">
    <property type="term" value="C:membrane"/>
    <property type="evidence" value="ECO:0007669"/>
    <property type="project" value="UniProtKB-SubCell"/>
</dbReference>
<dbReference type="SUPFAM" id="SSF58104">
    <property type="entry name" value="Methyl-accepting chemotaxis protein (MCP) signaling domain"/>
    <property type="match status" value="1"/>
</dbReference>
<name>A0A0Q3SSK7_9HYPH</name>
<dbReference type="Gene3D" id="1.10.287.950">
    <property type="entry name" value="Methyl-accepting chemotaxis protein"/>
    <property type="match status" value="1"/>
</dbReference>
<dbReference type="PROSITE" id="PS50111">
    <property type="entry name" value="CHEMOTAXIS_TRANSDUC_2"/>
    <property type="match status" value="1"/>
</dbReference>
<dbReference type="InterPro" id="IPR003660">
    <property type="entry name" value="HAMP_dom"/>
</dbReference>
<keyword evidence="5" id="KW-0175">Coiled coil</keyword>
<dbReference type="Pfam" id="PF00015">
    <property type="entry name" value="MCPsignal"/>
    <property type="match status" value="1"/>
</dbReference>
<dbReference type="SUPFAM" id="SSF158472">
    <property type="entry name" value="HAMP domain-like"/>
    <property type="match status" value="1"/>
</dbReference>
<keyword evidence="11" id="KW-1185">Reference proteome</keyword>
<keyword evidence="6" id="KW-1133">Transmembrane helix</keyword>
<reference evidence="10 12" key="2">
    <citation type="submission" date="2017-02" db="EMBL/GenBank/DDBJ databases">
        <authorList>
            <person name="Peterson S.W."/>
        </authorList>
    </citation>
    <scope>NUCLEOTIDE SEQUENCE [LARGE SCALE GENOMIC DNA]</scope>
    <source>
        <strain evidence="10 12">DSM 9653</strain>
    </source>
</reference>
<feature type="transmembrane region" description="Helical" evidence="6">
    <location>
        <begin position="21"/>
        <end position="41"/>
    </location>
</feature>
<evidence type="ECO:0000256" key="4">
    <source>
        <dbReference type="PROSITE-ProRule" id="PRU00284"/>
    </source>
</evidence>
<dbReference type="STRING" id="53254.SAMN05660750_01751"/>
<evidence type="ECO:0000256" key="5">
    <source>
        <dbReference type="SAM" id="Coils"/>
    </source>
</evidence>
<dbReference type="SMART" id="SM00283">
    <property type="entry name" value="MA"/>
    <property type="match status" value="1"/>
</dbReference>
<evidence type="ECO:0000313" key="10">
    <source>
        <dbReference type="EMBL" id="SKB66943.1"/>
    </source>
</evidence>
<keyword evidence="4" id="KW-0807">Transducer</keyword>
<gene>
    <name evidence="9" type="ORF">ARD30_22005</name>
    <name evidence="10" type="ORF">SAMN05660750_01751</name>
</gene>
<evidence type="ECO:0000259" key="7">
    <source>
        <dbReference type="PROSITE" id="PS50111"/>
    </source>
</evidence>
<evidence type="ECO:0000256" key="6">
    <source>
        <dbReference type="SAM" id="Phobius"/>
    </source>
</evidence>
<reference evidence="9 11" key="1">
    <citation type="submission" date="2015-10" db="EMBL/GenBank/DDBJ databases">
        <title>Draft genome of Bosea thiooxidans.</title>
        <authorList>
            <person name="Wang X."/>
        </authorList>
    </citation>
    <scope>NUCLEOTIDE SEQUENCE [LARGE SCALE GENOMIC DNA]</scope>
    <source>
        <strain evidence="9 11">CGMCC 9174</strain>
    </source>
</reference>
<dbReference type="OrthoDB" id="8456673at2"/>
<dbReference type="EMBL" id="FUYX01000004">
    <property type="protein sequence ID" value="SKB66943.1"/>
    <property type="molecule type" value="Genomic_DNA"/>
</dbReference>
<dbReference type="AlphaFoldDB" id="A0A0Q3SSK7"/>
<dbReference type="PANTHER" id="PTHR43531:SF11">
    <property type="entry name" value="METHYL-ACCEPTING CHEMOTAXIS PROTEIN 3"/>
    <property type="match status" value="1"/>
</dbReference>
<dbReference type="Proteomes" id="UP000190130">
    <property type="component" value="Unassembled WGS sequence"/>
</dbReference>
<dbReference type="PANTHER" id="PTHR43531">
    <property type="entry name" value="PROTEIN ICFG"/>
    <property type="match status" value="1"/>
</dbReference>
<evidence type="ECO:0000256" key="2">
    <source>
        <dbReference type="ARBA" id="ARBA00022500"/>
    </source>
</evidence>
<proteinExistence type="inferred from homology"/>
<dbReference type="Pfam" id="PF00672">
    <property type="entry name" value="HAMP"/>
    <property type="match status" value="1"/>
</dbReference>
<dbReference type="PROSITE" id="PS50885">
    <property type="entry name" value="HAMP"/>
    <property type="match status" value="2"/>
</dbReference>
<evidence type="ECO:0000313" key="11">
    <source>
        <dbReference type="Proteomes" id="UP000051562"/>
    </source>
</evidence>